<comment type="caution">
    <text evidence="1">The sequence shown here is derived from an EMBL/GenBank/DDBJ whole genome shotgun (WGS) entry which is preliminary data.</text>
</comment>
<proteinExistence type="predicted"/>
<keyword evidence="2" id="KW-1185">Reference proteome</keyword>
<dbReference type="EMBL" id="MU276012">
    <property type="protein sequence ID" value="KAI0043589.1"/>
    <property type="molecule type" value="Genomic_DNA"/>
</dbReference>
<gene>
    <name evidence="1" type="ORF">FA95DRAFT_1597882</name>
</gene>
<evidence type="ECO:0000313" key="2">
    <source>
        <dbReference type="Proteomes" id="UP000814033"/>
    </source>
</evidence>
<reference evidence="1" key="1">
    <citation type="submission" date="2021-02" db="EMBL/GenBank/DDBJ databases">
        <authorList>
            <consortium name="DOE Joint Genome Institute"/>
            <person name="Ahrendt S."/>
            <person name="Looney B.P."/>
            <person name="Miyauchi S."/>
            <person name="Morin E."/>
            <person name="Drula E."/>
            <person name="Courty P.E."/>
            <person name="Chicoki N."/>
            <person name="Fauchery L."/>
            <person name="Kohler A."/>
            <person name="Kuo A."/>
            <person name="Labutti K."/>
            <person name="Pangilinan J."/>
            <person name="Lipzen A."/>
            <person name="Riley R."/>
            <person name="Andreopoulos W."/>
            <person name="He G."/>
            <person name="Johnson J."/>
            <person name="Barry K.W."/>
            <person name="Grigoriev I.V."/>
            <person name="Nagy L."/>
            <person name="Hibbett D."/>
            <person name="Henrissat B."/>
            <person name="Matheny P.B."/>
            <person name="Labbe J."/>
            <person name="Martin F."/>
        </authorList>
    </citation>
    <scope>NUCLEOTIDE SEQUENCE</scope>
    <source>
        <strain evidence="1">FP105234-sp</strain>
    </source>
</reference>
<organism evidence="1 2">
    <name type="scientific">Auriscalpium vulgare</name>
    <dbReference type="NCBI Taxonomy" id="40419"/>
    <lineage>
        <taxon>Eukaryota</taxon>
        <taxon>Fungi</taxon>
        <taxon>Dikarya</taxon>
        <taxon>Basidiomycota</taxon>
        <taxon>Agaricomycotina</taxon>
        <taxon>Agaricomycetes</taxon>
        <taxon>Russulales</taxon>
        <taxon>Auriscalpiaceae</taxon>
        <taxon>Auriscalpium</taxon>
    </lineage>
</organism>
<reference evidence="1" key="2">
    <citation type="journal article" date="2022" name="New Phytol.">
        <title>Evolutionary transition to the ectomycorrhizal habit in the genomes of a hyperdiverse lineage of mushroom-forming fungi.</title>
        <authorList>
            <person name="Looney B."/>
            <person name="Miyauchi S."/>
            <person name="Morin E."/>
            <person name="Drula E."/>
            <person name="Courty P.E."/>
            <person name="Kohler A."/>
            <person name="Kuo A."/>
            <person name="LaButti K."/>
            <person name="Pangilinan J."/>
            <person name="Lipzen A."/>
            <person name="Riley R."/>
            <person name="Andreopoulos W."/>
            <person name="He G."/>
            <person name="Johnson J."/>
            <person name="Nolan M."/>
            <person name="Tritt A."/>
            <person name="Barry K.W."/>
            <person name="Grigoriev I.V."/>
            <person name="Nagy L.G."/>
            <person name="Hibbett D."/>
            <person name="Henrissat B."/>
            <person name="Matheny P.B."/>
            <person name="Labbe J."/>
            <person name="Martin F.M."/>
        </authorList>
    </citation>
    <scope>NUCLEOTIDE SEQUENCE</scope>
    <source>
        <strain evidence="1">FP105234-sp</strain>
    </source>
</reference>
<name>A0ACB8RI31_9AGAM</name>
<dbReference type="Proteomes" id="UP000814033">
    <property type="component" value="Unassembled WGS sequence"/>
</dbReference>
<protein>
    <submittedName>
        <fullName evidence="1">Uncharacterized protein</fullName>
    </submittedName>
</protein>
<evidence type="ECO:0000313" key="1">
    <source>
        <dbReference type="EMBL" id="KAI0043589.1"/>
    </source>
</evidence>
<accession>A0ACB8RI31</accession>
<sequence length="1159" mass="126160">MENMPPNSSSSSSFSSRRRPPMHKSSPARRPALAPHSENDVFSVGVTLHSSSTDPEKSLISPPPEEDAVFRPTSRQPPSSRGRAGSEPATSRGSLAKRKRSALATVTTVDDDDTERSYPGPDATPNPRLRKQTRRARVDVDSDHEHDAAAHSPTTKRHSPTTTRAHRSPAPAPAASPSKRLLNSPHASKHAADYIPPIPAHTRAHTSARARSSTPIGVYEPPAERFTPPREITIASPQQRKSSPRKSRVSRLKLVVKVKEELPEIDLSKPAPPPSPTDDPLLLRGRLRRAKATASLASSTPPGPSTSRVSPPSRTGADISFSRTGGALASSSQSPTPIFLQDGTLPPSSPDDAVFSPMFDFNGATAADDWNSDGDDDLDVEEGEYTGKFRMTSVPTKMDPPTSRTRDRIESWGRPISPFPLKLKGKGKEKAIEEEEEEEQRDVPMVSDEEDIQESEETVREEFAPDASFTNVPDRDAMEGVERSPSPHETRGDLDDLLDFSNSTADRLSPQPEEHLPSQPQLPTPSPNQEVVRALSPPLPVRVRHASEDVQRPQRSPRKLQRHAPGTDSGFVEGSAFFEDPKVPESVEGHQQTPQQESTSLVDQGEITEEVVEDQVPEIRVRAPSLPRAQSVEEEEEEEQVYIDRQLSVDPQPGPSTFSRREVIEIPEEDEQMGDPDAEVDDDSDGDSSDEADLNVVKVVSDDPWAAARAAAILKQHAQWDLISKAPRRRQSSVEGLIRHARRADLAGAGVRKSSSPRSTPARALPAHLAREFRTPSPFTHRSSSEPSAPVVIDTEGPRMWTKDDWKLLDACFTDERLELGERYGHGVLGDVDLVDLEDVADRFIQLFGGFEVILGLGDSWSRDDLLTRSKALQKKQRSGEVAPPTPSLRASSTSSSTPTVPDFTPIHTLRRQGLPPATAPKLSAPSFSDASSKMPAPLMNPRYSHLMAEAVTVHRADVSKSDDQSAAAGAAGSASSSSGRLPVWGTSEASPPPSPSVGSRMKGLFFSYLPTLKSKSKPAPKAFEPAHPGLPLPPPEVLEKPRGPVMTPEPKPLPKPAPPKDLVNLAHAPLPESKLPVVRARTPRRLVDLRPVTPVAEERERERQARRSSGGSVKDLVSSFEEIDRSRRIEAQALALRRQKSMSRIGGGGGASAKPAWR</sequence>